<evidence type="ECO:0000313" key="4">
    <source>
        <dbReference type="Proteomes" id="UP000002698"/>
    </source>
</evidence>
<dbReference type="GO" id="GO:0004175">
    <property type="term" value="F:endopeptidase activity"/>
    <property type="evidence" value="ECO:0007669"/>
    <property type="project" value="UniProtKB-ARBA"/>
</dbReference>
<dbReference type="EMBL" id="CR936257">
    <property type="protein sequence ID" value="CAI48820.1"/>
    <property type="molecule type" value="Genomic_DNA"/>
</dbReference>
<evidence type="ECO:0000313" key="3">
    <source>
        <dbReference type="EMBL" id="CAI48820.1"/>
    </source>
</evidence>
<dbReference type="STRING" id="348780.NP_1458A"/>
<reference evidence="3 4" key="1">
    <citation type="journal article" date="2005" name="Genome Res.">
        <title>Living with two extremes: conclusions from the genome sequence of Natronomonas pharaonis.</title>
        <authorList>
            <person name="Falb M."/>
            <person name="Pfeiffer F."/>
            <person name="Palm P."/>
            <person name="Rodewald K."/>
            <person name="Hickmann V."/>
            <person name="Tittor J."/>
            <person name="Oesterhelt D."/>
        </authorList>
    </citation>
    <scope>NUCLEOTIDE SEQUENCE [LARGE SCALE GENOMIC DNA]</scope>
    <source>
        <strain evidence="4">ATCC 35678 / DSM 2160 / CIP 103997 / JCM 8858 / NBRC 14720 / NCIMB 2260 / Gabara</strain>
    </source>
</reference>
<dbReference type="Proteomes" id="UP000002698">
    <property type="component" value="Chromosome"/>
</dbReference>
<feature type="transmembrane region" description="Helical" evidence="1">
    <location>
        <begin position="222"/>
        <end position="244"/>
    </location>
</feature>
<dbReference type="InterPro" id="IPR020559">
    <property type="entry name" value="PRibGlycinamide_synth_CS"/>
</dbReference>
<accession>A0A1U7EV17</accession>
<organism evidence="3 4">
    <name type="scientific">Natronomonas pharaonis (strain ATCC 35678 / DSM 2160 / CIP 103997 / JCM 8858 / NBRC 14720 / NCIMB 2260 / Gabara)</name>
    <name type="common">Halobacterium pharaonis</name>
    <dbReference type="NCBI Taxonomy" id="348780"/>
    <lineage>
        <taxon>Archaea</taxon>
        <taxon>Methanobacteriati</taxon>
        <taxon>Methanobacteriota</taxon>
        <taxon>Stenosarchaea group</taxon>
        <taxon>Halobacteria</taxon>
        <taxon>Halobacteriales</taxon>
        <taxon>Natronomonadaceae</taxon>
        <taxon>Natronomonas</taxon>
    </lineage>
</organism>
<gene>
    <name evidence="3" type="ordered locus">NP_1458A</name>
</gene>
<dbReference type="HOGENOM" id="CLU_073769_0_0_2"/>
<dbReference type="PROSITE" id="PS00184">
    <property type="entry name" value="GARS"/>
    <property type="match status" value="1"/>
</dbReference>
<feature type="transmembrane region" description="Helical" evidence="1">
    <location>
        <begin position="138"/>
        <end position="159"/>
    </location>
</feature>
<dbReference type="eggNOG" id="arCOG02766">
    <property type="taxonomic scope" value="Archaea"/>
</dbReference>
<sequence>MSLHSRVPGPIVAVGVAIGLAAVAYGGGNIVAAGVAFGLASAGIELTLRQSFILSVVVLQLVFFTGISLVYLNYRSLSLSDIGVRVPGLEGWIVLGAGFIGMILLWFVASVASVIISSRFGIEQEQQAIFEMAQQDPFIFLLLGTLSLLIVGPTEELLFRGVIQTRLRETFGVASGLTLATALFALIHIGGFGISASGLLGVSVLFVVGLVLAVAYEYTGNLVVVAVMHGLFNATQATLGYIGVRFGDPEAMVLLAGAVVGAV</sequence>
<dbReference type="RefSeq" id="WP_011322455.1">
    <property type="nucleotide sequence ID" value="NC_007426.1"/>
</dbReference>
<dbReference type="GO" id="GO:0080120">
    <property type="term" value="P:CAAX-box protein maturation"/>
    <property type="evidence" value="ECO:0007669"/>
    <property type="project" value="UniProtKB-ARBA"/>
</dbReference>
<feature type="transmembrane region" description="Helical" evidence="1">
    <location>
        <begin position="92"/>
        <end position="117"/>
    </location>
</feature>
<dbReference type="KEGG" id="nph:NP_1458A"/>
<dbReference type="PANTHER" id="PTHR36435:SF1">
    <property type="entry name" value="CAAX AMINO TERMINAL PROTEASE FAMILY PROTEIN"/>
    <property type="match status" value="1"/>
</dbReference>
<keyword evidence="1" id="KW-1133">Transmembrane helix</keyword>
<keyword evidence="1" id="KW-0812">Transmembrane</keyword>
<dbReference type="GO" id="GO:0009113">
    <property type="term" value="P:purine nucleobase biosynthetic process"/>
    <property type="evidence" value="ECO:0007669"/>
    <property type="project" value="InterPro"/>
</dbReference>
<feature type="transmembrane region" description="Helical" evidence="1">
    <location>
        <begin position="52"/>
        <end position="72"/>
    </location>
</feature>
<keyword evidence="1" id="KW-0472">Membrane</keyword>
<dbReference type="GO" id="GO:0004637">
    <property type="term" value="F:phosphoribosylamine-glycine ligase activity"/>
    <property type="evidence" value="ECO:0007669"/>
    <property type="project" value="InterPro"/>
</dbReference>
<dbReference type="InterPro" id="IPR052710">
    <property type="entry name" value="CAAX_protease"/>
</dbReference>
<keyword evidence="4" id="KW-1185">Reference proteome</keyword>
<feature type="transmembrane region" description="Helical" evidence="1">
    <location>
        <begin position="171"/>
        <end position="189"/>
    </location>
</feature>
<dbReference type="AlphaFoldDB" id="A0A1U7EV17"/>
<dbReference type="InterPro" id="IPR003675">
    <property type="entry name" value="Rce1/LyrA-like_dom"/>
</dbReference>
<protein>
    <submittedName>
        <fullName evidence="3">Abi/CAAX domain protein</fullName>
    </submittedName>
</protein>
<name>A0A1U7EV17_NATPD</name>
<feature type="transmembrane region" description="Helical" evidence="1">
    <location>
        <begin position="196"/>
        <end position="216"/>
    </location>
</feature>
<evidence type="ECO:0000259" key="2">
    <source>
        <dbReference type="Pfam" id="PF02517"/>
    </source>
</evidence>
<feature type="transmembrane region" description="Helical" evidence="1">
    <location>
        <begin position="12"/>
        <end position="40"/>
    </location>
</feature>
<dbReference type="PANTHER" id="PTHR36435">
    <property type="entry name" value="SLR1288 PROTEIN"/>
    <property type="match status" value="1"/>
</dbReference>
<dbReference type="EnsemblBacteria" id="CAI48820">
    <property type="protein sequence ID" value="CAI48820"/>
    <property type="gene ID" value="NP_1458A"/>
</dbReference>
<evidence type="ECO:0000256" key="1">
    <source>
        <dbReference type="SAM" id="Phobius"/>
    </source>
</evidence>
<dbReference type="OrthoDB" id="275779at2157"/>
<dbReference type="GeneID" id="3701155"/>
<proteinExistence type="predicted"/>
<dbReference type="Pfam" id="PF02517">
    <property type="entry name" value="Rce1-like"/>
    <property type="match status" value="1"/>
</dbReference>
<feature type="domain" description="CAAX prenyl protease 2/Lysostaphin resistance protein A-like" evidence="2">
    <location>
        <begin position="140"/>
        <end position="234"/>
    </location>
</feature>